<accession>S2L6N7</accession>
<proteinExistence type="predicted"/>
<sequence>MLFLGSETTLQDVFAEPLKQIVTNVQAVVVPHSGHWMPEENLGVFTEQLLSFLE</sequence>
<organism evidence="1 2">
    <name type="scientific">Litchfieldella anticariensis (strain DSM 16096 / CECT 5854 / CIP 108499 / LMG 22089 / FP35)</name>
    <name type="common">Halomonas anticariensis</name>
    <dbReference type="NCBI Taxonomy" id="1121939"/>
    <lineage>
        <taxon>Bacteria</taxon>
        <taxon>Pseudomonadati</taxon>
        <taxon>Pseudomonadota</taxon>
        <taxon>Gammaproteobacteria</taxon>
        <taxon>Oceanospirillales</taxon>
        <taxon>Halomonadaceae</taxon>
        <taxon>Litchfieldella</taxon>
    </lineage>
</organism>
<protein>
    <recommendedName>
        <fullName evidence="3">AB hydrolase-1 domain-containing protein</fullName>
    </recommendedName>
</protein>
<keyword evidence="2" id="KW-1185">Reference proteome</keyword>
<gene>
    <name evidence="1" type="ORF">L861_13920</name>
</gene>
<dbReference type="InterPro" id="IPR029058">
    <property type="entry name" value="AB_hydrolase_fold"/>
</dbReference>
<evidence type="ECO:0000313" key="2">
    <source>
        <dbReference type="Proteomes" id="UP000014463"/>
    </source>
</evidence>
<dbReference type="PATRIC" id="fig|1121939.11.peg.4129"/>
<name>S2L6N7_LITA3</name>
<evidence type="ECO:0008006" key="3">
    <source>
        <dbReference type="Google" id="ProtNLM"/>
    </source>
</evidence>
<evidence type="ECO:0000313" key="1">
    <source>
        <dbReference type="EMBL" id="EPC00366.1"/>
    </source>
</evidence>
<dbReference type="Gene3D" id="3.40.50.1820">
    <property type="entry name" value="alpha/beta hydrolase"/>
    <property type="match status" value="1"/>
</dbReference>
<dbReference type="AlphaFoldDB" id="S2L6N7"/>
<dbReference type="Proteomes" id="UP000014463">
    <property type="component" value="Unassembled WGS sequence"/>
</dbReference>
<dbReference type="SUPFAM" id="SSF53474">
    <property type="entry name" value="alpha/beta-Hydrolases"/>
    <property type="match status" value="1"/>
</dbReference>
<reference evidence="1 2" key="1">
    <citation type="journal article" date="2013" name="Genome Announc.">
        <title>Draft genome sequence of the moderately halophilic gammaproteobacterium Halomonas anticariensis FP35.</title>
        <authorList>
            <person name="Tahrioui A."/>
            <person name="Quesada E."/>
            <person name="Llamas I."/>
        </authorList>
    </citation>
    <scope>NUCLEOTIDE SEQUENCE [LARGE SCALE GENOMIC DNA]</scope>
    <source>
        <strain evidence="2">DSM 16096 / CECT 5854 / LMG 22089 / FP35</strain>
    </source>
</reference>
<dbReference type="EMBL" id="ASTJ01000041">
    <property type="protein sequence ID" value="EPC00366.1"/>
    <property type="molecule type" value="Genomic_DNA"/>
</dbReference>
<comment type="caution">
    <text evidence="1">The sequence shown here is derived from an EMBL/GenBank/DDBJ whole genome shotgun (WGS) entry which is preliminary data.</text>
</comment>